<sequence length="233" mass="26500">MKPLGHCSSNSIRKEVDLFFGFEKKELKEEVFCKESFFQAKVAAFLQVNGDCRLGSDCEMMVVLVIRDEMGLLSRFLSFPYRGYGNHVVICNLGLGGMLFRSSSSMGRKYVVNGKSRAYALLWLLSRCEVTDEKIRNLCVLIATQSYAKYKVYESGTRAISNFLWCSQTVCDDHDLLNLVLHRQAKELKFRSIKLQDYKYHGGTNFGRTACGPFIATSCDYDGPLDEFGMFQI</sequence>
<dbReference type="InterPro" id="IPR031330">
    <property type="entry name" value="Gly_Hdrlase_35_cat"/>
</dbReference>
<evidence type="ECO:0000313" key="2">
    <source>
        <dbReference type="EMBL" id="PWA52093.1"/>
    </source>
</evidence>
<accession>A0A2U1LSX3</accession>
<comment type="caution">
    <text evidence="2">The sequence shown here is derived from an EMBL/GenBank/DDBJ whole genome shotgun (WGS) entry which is preliminary data.</text>
</comment>
<feature type="domain" description="Glycoside hydrolase 35 catalytic" evidence="1">
    <location>
        <begin position="195"/>
        <end position="230"/>
    </location>
</feature>
<dbReference type="Pfam" id="PF01301">
    <property type="entry name" value="Glyco_hydro_35"/>
    <property type="match status" value="1"/>
</dbReference>
<dbReference type="GO" id="GO:0004553">
    <property type="term" value="F:hydrolase activity, hydrolyzing O-glycosyl compounds"/>
    <property type="evidence" value="ECO:0007669"/>
    <property type="project" value="InterPro"/>
</dbReference>
<dbReference type="STRING" id="35608.A0A2U1LSX3"/>
<evidence type="ECO:0000313" key="3">
    <source>
        <dbReference type="Proteomes" id="UP000245207"/>
    </source>
</evidence>
<dbReference type="Proteomes" id="UP000245207">
    <property type="component" value="Unassembled WGS sequence"/>
</dbReference>
<keyword evidence="3" id="KW-1185">Reference proteome</keyword>
<gene>
    <name evidence="2" type="ORF">CTI12_AA458110</name>
</gene>
<reference evidence="2 3" key="1">
    <citation type="journal article" date="2018" name="Mol. Plant">
        <title>The genome of Artemisia annua provides insight into the evolution of Asteraceae family and artemisinin biosynthesis.</title>
        <authorList>
            <person name="Shen Q."/>
            <person name="Zhang L."/>
            <person name="Liao Z."/>
            <person name="Wang S."/>
            <person name="Yan T."/>
            <person name="Shi P."/>
            <person name="Liu M."/>
            <person name="Fu X."/>
            <person name="Pan Q."/>
            <person name="Wang Y."/>
            <person name="Lv Z."/>
            <person name="Lu X."/>
            <person name="Zhang F."/>
            <person name="Jiang W."/>
            <person name="Ma Y."/>
            <person name="Chen M."/>
            <person name="Hao X."/>
            <person name="Li L."/>
            <person name="Tang Y."/>
            <person name="Lv G."/>
            <person name="Zhou Y."/>
            <person name="Sun X."/>
            <person name="Brodelius P.E."/>
            <person name="Rose J.K.C."/>
            <person name="Tang K."/>
        </authorList>
    </citation>
    <scope>NUCLEOTIDE SEQUENCE [LARGE SCALE GENOMIC DNA]</scope>
    <source>
        <strain evidence="3">cv. Huhao1</strain>
        <tissue evidence="2">Leaf</tissue>
    </source>
</reference>
<dbReference type="PRINTS" id="PR00742">
    <property type="entry name" value="GLHYDRLASE35"/>
</dbReference>
<name>A0A2U1LSX3_ARTAN</name>
<proteinExistence type="predicted"/>
<protein>
    <submittedName>
        <fullName evidence="2">Beta-galactosidase 1</fullName>
    </submittedName>
</protein>
<evidence type="ECO:0000259" key="1">
    <source>
        <dbReference type="Pfam" id="PF01301"/>
    </source>
</evidence>
<dbReference type="Gene3D" id="3.20.20.80">
    <property type="entry name" value="Glycosidases"/>
    <property type="match status" value="1"/>
</dbReference>
<dbReference type="GO" id="GO:0005975">
    <property type="term" value="P:carbohydrate metabolic process"/>
    <property type="evidence" value="ECO:0007669"/>
    <property type="project" value="InterPro"/>
</dbReference>
<organism evidence="2 3">
    <name type="scientific">Artemisia annua</name>
    <name type="common">Sweet wormwood</name>
    <dbReference type="NCBI Taxonomy" id="35608"/>
    <lineage>
        <taxon>Eukaryota</taxon>
        <taxon>Viridiplantae</taxon>
        <taxon>Streptophyta</taxon>
        <taxon>Embryophyta</taxon>
        <taxon>Tracheophyta</taxon>
        <taxon>Spermatophyta</taxon>
        <taxon>Magnoliopsida</taxon>
        <taxon>eudicotyledons</taxon>
        <taxon>Gunneridae</taxon>
        <taxon>Pentapetalae</taxon>
        <taxon>asterids</taxon>
        <taxon>campanulids</taxon>
        <taxon>Asterales</taxon>
        <taxon>Asteraceae</taxon>
        <taxon>Asteroideae</taxon>
        <taxon>Anthemideae</taxon>
        <taxon>Artemisiinae</taxon>
        <taxon>Artemisia</taxon>
    </lineage>
</organism>
<dbReference type="OrthoDB" id="1657402at2759"/>
<dbReference type="InterPro" id="IPR001944">
    <property type="entry name" value="Glycoside_Hdrlase_35"/>
</dbReference>
<dbReference type="AlphaFoldDB" id="A0A2U1LSX3"/>
<dbReference type="EMBL" id="PKPP01007916">
    <property type="protein sequence ID" value="PWA52093.1"/>
    <property type="molecule type" value="Genomic_DNA"/>
</dbReference>